<dbReference type="EMBL" id="JAURUE010000003">
    <property type="protein sequence ID" value="MDP9616410.1"/>
    <property type="molecule type" value="Genomic_DNA"/>
</dbReference>
<name>A0ABT9L6S2_9ACTN</name>
<comment type="caution">
    <text evidence="1">The sequence shown here is derived from an EMBL/GenBank/DDBJ whole genome shotgun (WGS) entry which is preliminary data.</text>
</comment>
<sequence length="131" mass="14117">MLGLDFGEPVLVDPQDLHLVVATVLDDPDDERPAAVQAALETARQDDPMTAEQLWHLTNFADPASVYGLSLPDADAEAALGDPRLAAHVRVWAALHEQAPRTTAALHLITRTETELAITAARSRQSQPPTP</sequence>
<evidence type="ECO:0000313" key="1">
    <source>
        <dbReference type="EMBL" id="MDP9616410.1"/>
    </source>
</evidence>
<evidence type="ECO:0000313" key="2">
    <source>
        <dbReference type="Proteomes" id="UP001234880"/>
    </source>
</evidence>
<dbReference type="Proteomes" id="UP001234880">
    <property type="component" value="Unassembled WGS sequence"/>
</dbReference>
<keyword evidence="2" id="KW-1185">Reference proteome</keyword>
<reference evidence="1 2" key="1">
    <citation type="submission" date="2023-07" db="EMBL/GenBank/DDBJ databases">
        <title>Sequencing the genomes of 1000 actinobacteria strains.</title>
        <authorList>
            <person name="Klenk H.-P."/>
        </authorList>
    </citation>
    <scope>NUCLEOTIDE SEQUENCE [LARGE SCALE GENOMIC DNA]</scope>
    <source>
        <strain evidence="1 2">DSM 41600</strain>
    </source>
</reference>
<accession>A0ABT9L6S2</accession>
<dbReference type="RefSeq" id="WP_307112385.1">
    <property type="nucleotide sequence ID" value="NZ_JAURUE010000003.1"/>
</dbReference>
<protein>
    <submittedName>
        <fullName evidence="1">Uncharacterized protein</fullName>
    </submittedName>
</protein>
<proteinExistence type="predicted"/>
<organism evidence="1 2">
    <name type="scientific">Streptomyces demainii</name>
    <dbReference type="NCBI Taxonomy" id="588122"/>
    <lineage>
        <taxon>Bacteria</taxon>
        <taxon>Bacillati</taxon>
        <taxon>Actinomycetota</taxon>
        <taxon>Actinomycetes</taxon>
        <taxon>Kitasatosporales</taxon>
        <taxon>Streptomycetaceae</taxon>
        <taxon>Streptomyces</taxon>
    </lineage>
</organism>
<gene>
    <name evidence="1" type="ORF">JOF35_008768</name>
</gene>